<dbReference type="RefSeq" id="WP_311020152.1">
    <property type="nucleotide sequence ID" value="NZ_JAUHGG010000003.1"/>
</dbReference>
<organism evidence="1 2">
    <name type="scientific">Vibrio parahaemolyticus</name>
    <dbReference type="NCBI Taxonomy" id="670"/>
    <lineage>
        <taxon>Bacteria</taxon>
        <taxon>Pseudomonadati</taxon>
        <taxon>Pseudomonadota</taxon>
        <taxon>Gammaproteobacteria</taxon>
        <taxon>Vibrionales</taxon>
        <taxon>Vibrionaceae</taxon>
        <taxon>Vibrio</taxon>
    </lineage>
</organism>
<reference evidence="1" key="1">
    <citation type="submission" date="2023-06" db="EMBL/GenBank/DDBJ databases">
        <title>Genomic Diversity of Vibrio spp. and Metagenomic Analysis of Pathogens in Florida Gulf Coastal Waters Following Hurricane Ian.</title>
        <authorList>
            <person name="Brumfield K.D."/>
        </authorList>
    </citation>
    <scope>NUCLEOTIDE SEQUENCE</scope>
    <source>
        <strain evidence="1">WBS2B-138</strain>
    </source>
</reference>
<proteinExistence type="predicted"/>
<dbReference type="Proteomes" id="UP001253193">
    <property type="component" value="Unassembled WGS sequence"/>
</dbReference>
<sequence length="171" mass="19562">MSYPIRTIEIHEAALVQSKANLARRLDEQMDVSDCALSNWSDQSNRSYHELAIELLKSGLEITGEEMPYDSKWVLVDAEDKVVSLKTIRTRFDSVVWVIEDEALIESIGRKFIPFEYEGSRSRVQKKHGLKQTRMDLPVKPYFVAHCGFVGGIMTFRSVVDEEKVNKILAP</sequence>
<gene>
    <name evidence="1" type="ORF">QX249_11440</name>
</gene>
<name>A0AAW8Q495_VIBPH</name>
<protein>
    <submittedName>
        <fullName evidence="1">Uncharacterized protein</fullName>
    </submittedName>
</protein>
<dbReference type="AlphaFoldDB" id="A0AAW8Q495"/>
<comment type="caution">
    <text evidence="1">The sequence shown here is derived from an EMBL/GenBank/DDBJ whole genome shotgun (WGS) entry which is preliminary data.</text>
</comment>
<dbReference type="EMBL" id="JAUHGG010000003">
    <property type="protein sequence ID" value="MDS1821278.1"/>
    <property type="molecule type" value="Genomic_DNA"/>
</dbReference>
<evidence type="ECO:0000313" key="2">
    <source>
        <dbReference type="Proteomes" id="UP001253193"/>
    </source>
</evidence>
<accession>A0AAW8Q495</accession>
<evidence type="ECO:0000313" key="1">
    <source>
        <dbReference type="EMBL" id="MDS1821278.1"/>
    </source>
</evidence>